<feature type="domain" description="SnoaL-like" evidence="1">
    <location>
        <begin position="25"/>
        <end position="139"/>
    </location>
</feature>
<organism evidence="2 3">
    <name type="scientific">[Myrmecia] bisecta</name>
    <dbReference type="NCBI Taxonomy" id="41462"/>
    <lineage>
        <taxon>Eukaryota</taxon>
        <taxon>Viridiplantae</taxon>
        <taxon>Chlorophyta</taxon>
        <taxon>core chlorophytes</taxon>
        <taxon>Trebouxiophyceae</taxon>
        <taxon>Trebouxiales</taxon>
        <taxon>Trebouxiaceae</taxon>
        <taxon>Myrmecia</taxon>
    </lineage>
</organism>
<accession>A0AAW1PDU5</accession>
<dbReference type="Proteomes" id="UP001489004">
    <property type="component" value="Unassembled WGS sequence"/>
</dbReference>
<proteinExistence type="predicted"/>
<dbReference type="InterPro" id="IPR037401">
    <property type="entry name" value="SnoaL-like"/>
</dbReference>
<dbReference type="Pfam" id="PF13474">
    <property type="entry name" value="SnoaL_3"/>
    <property type="match status" value="1"/>
</dbReference>
<protein>
    <recommendedName>
        <fullName evidence="1">SnoaL-like domain-containing protein</fullName>
    </recommendedName>
</protein>
<dbReference type="PANTHER" id="PTHR34957">
    <property type="entry name" value="NUCLEAR TRANSPORT FACTOR 2 (NTF2) FAMILY PROTEIN"/>
    <property type="match status" value="1"/>
</dbReference>
<dbReference type="PANTHER" id="PTHR34957:SF1">
    <property type="entry name" value="NUCLEAR TRANSPORT FACTOR 2 (NTF2) FAMILY PROTEIN"/>
    <property type="match status" value="1"/>
</dbReference>
<reference evidence="2 3" key="1">
    <citation type="journal article" date="2024" name="Nat. Commun.">
        <title>Phylogenomics reveals the evolutionary origins of lichenization in chlorophyte algae.</title>
        <authorList>
            <person name="Puginier C."/>
            <person name="Libourel C."/>
            <person name="Otte J."/>
            <person name="Skaloud P."/>
            <person name="Haon M."/>
            <person name="Grisel S."/>
            <person name="Petersen M."/>
            <person name="Berrin J.G."/>
            <person name="Delaux P.M."/>
            <person name="Dal Grande F."/>
            <person name="Keller J."/>
        </authorList>
    </citation>
    <scope>NUCLEOTIDE SEQUENCE [LARGE SCALE GENOMIC DNA]</scope>
    <source>
        <strain evidence="2 3">SAG 2043</strain>
    </source>
</reference>
<sequence length="143" mass="15873">MEDYSTAARLRDLLTRKRADNAVGVEEANAAFYAAFQQRNIKAMEGIWGLGDHVQCIHPSSCCISGRESVIESWKVVLANTAFTIQLQDILVHAQDDFAVVTCLEVVDAAESKGRIAATNIFEKQDGRWRIIHHHGSLAPPLR</sequence>
<evidence type="ECO:0000313" key="3">
    <source>
        <dbReference type="Proteomes" id="UP001489004"/>
    </source>
</evidence>
<dbReference type="EMBL" id="JALJOR010000012">
    <property type="protein sequence ID" value="KAK9807894.1"/>
    <property type="molecule type" value="Genomic_DNA"/>
</dbReference>
<keyword evidence="3" id="KW-1185">Reference proteome</keyword>
<gene>
    <name evidence="2" type="ORF">WJX72_012415</name>
</gene>
<evidence type="ECO:0000259" key="1">
    <source>
        <dbReference type="Pfam" id="PF13474"/>
    </source>
</evidence>
<dbReference type="AlphaFoldDB" id="A0AAW1PDU5"/>
<dbReference type="Gene3D" id="3.10.450.50">
    <property type="match status" value="1"/>
</dbReference>
<evidence type="ECO:0000313" key="2">
    <source>
        <dbReference type="EMBL" id="KAK9807894.1"/>
    </source>
</evidence>
<dbReference type="SUPFAM" id="SSF54427">
    <property type="entry name" value="NTF2-like"/>
    <property type="match status" value="1"/>
</dbReference>
<comment type="caution">
    <text evidence="2">The sequence shown here is derived from an EMBL/GenBank/DDBJ whole genome shotgun (WGS) entry which is preliminary data.</text>
</comment>
<name>A0AAW1PDU5_9CHLO</name>
<dbReference type="InterPro" id="IPR032710">
    <property type="entry name" value="NTF2-like_dom_sf"/>
</dbReference>